<protein>
    <recommendedName>
        <fullName evidence="8">nitrilase</fullName>
        <ecNumber evidence="8">3.5.5.1</ecNumber>
    </recommendedName>
</protein>
<evidence type="ECO:0000256" key="9">
    <source>
        <dbReference type="SAM" id="Phobius"/>
    </source>
</evidence>
<evidence type="ECO:0000256" key="2">
    <source>
        <dbReference type="ARBA" id="ARBA00008129"/>
    </source>
</evidence>
<keyword evidence="6 9" id="KW-0472">Membrane</keyword>
<dbReference type="InterPro" id="IPR000132">
    <property type="entry name" value="Nitrilase/CN_hydratase_CS"/>
</dbReference>
<organism evidence="12 13">
    <name type="scientific">Fusarium oligoseptatum</name>
    <dbReference type="NCBI Taxonomy" id="2604345"/>
    <lineage>
        <taxon>Eukaryota</taxon>
        <taxon>Fungi</taxon>
        <taxon>Dikarya</taxon>
        <taxon>Ascomycota</taxon>
        <taxon>Pezizomycotina</taxon>
        <taxon>Sordariomycetes</taxon>
        <taxon>Hypocreomycetidae</taxon>
        <taxon>Hypocreales</taxon>
        <taxon>Nectriaceae</taxon>
        <taxon>Fusarium</taxon>
        <taxon>Fusarium solani species complex</taxon>
    </lineage>
</organism>
<comment type="subcellular location">
    <subcellularLocation>
        <location evidence="1">Membrane</location>
        <topology evidence="1">Multi-pass membrane protein</topology>
    </subcellularLocation>
</comment>
<keyword evidence="13" id="KW-1185">Reference proteome</keyword>
<dbReference type="SUPFAM" id="SSF56317">
    <property type="entry name" value="Carbon-nitrogen hydrolase"/>
    <property type="match status" value="1"/>
</dbReference>
<evidence type="ECO:0000256" key="7">
    <source>
        <dbReference type="ARBA" id="ARBA00036406"/>
    </source>
</evidence>
<dbReference type="Gene3D" id="1.20.1250.20">
    <property type="entry name" value="MFS general substrate transporter like domains"/>
    <property type="match status" value="1"/>
</dbReference>
<evidence type="ECO:0000256" key="4">
    <source>
        <dbReference type="ARBA" id="ARBA00022801"/>
    </source>
</evidence>
<dbReference type="GO" id="GO:0016020">
    <property type="term" value="C:membrane"/>
    <property type="evidence" value="ECO:0007669"/>
    <property type="project" value="UniProtKB-SubCell"/>
</dbReference>
<dbReference type="EC" id="3.5.5.1" evidence="8"/>
<evidence type="ECO:0000256" key="1">
    <source>
        <dbReference type="ARBA" id="ARBA00004141"/>
    </source>
</evidence>
<evidence type="ECO:0000256" key="6">
    <source>
        <dbReference type="ARBA" id="ARBA00023136"/>
    </source>
</evidence>
<dbReference type="InterPro" id="IPR003010">
    <property type="entry name" value="C-N_Hydrolase"/>
</dbReference>
<gene>
    <name evidence="12" type="ORF">CEP52_002578</name>
</gene>
<feature type="transmembrane region" description="Helical" evidence="9">
    <location>
        <begin position="367"/>
        <end position="390"/>
    </location>
</feature>
<dbReference type="STRING" id="1325735.A0A428UCP7"/>
<evidence type="ECO:0000256" key="5">
    <source>
        <dbReference type="ARBA" id="ARBA00022989"/>
    </source>
</evidence>
<evidence type="ECO:0000259" key="11">
    <source>
        <dbReference type="PROSITE" id="PS50850"/>
    </source>
</evidence>
<dbReference type="PANTHER" id="PTHR46044">
    <property type="entry name" value="NITRILASE"/>
    <property type="match status" value="1"/>
</dbReference>
<dbReference type="InterPro" id="IPR036526">
    <property type="entry name" value="C-N_Hydrolase_sf"/>
</dbReference>
<feature type="transmembrane region" description="Helical" evidence="9">
    <location>
        <begin position="420"/>
        <end position="441"/>
    </location>
</feature>
<dbReference type="Pfam" id="PF00795">
    <property type="entry name" value="CN_hydrolase"/>
    <property type="match status" value="1"/>
</dbReference>
<dbReference type="Pfam" id="PF00083">
    <property type="entry name" value="Sugar_tr"/>
    <property type="match status" value="1"/>
</dbReference>
<dbReference type="InterPro" id="IPR036259">
    <property type="entry name" value="MFS_trans_sf"/>
</dbReference>
<sequence>MPIGKTVRVAAVQAEGCYFDLEAAVVKTIKLIEEAATKGCELIAFPEVWIPNYPGWIWQRPIDWEMVTDYMNSSLKRDGPEMERICAAAAQNNIAVSLGYSENDNDSLYLSQSFIGKDGLIKMNRRKIKPTHVERILYGDGSGASLLNVVDEPDIGKVGALSCWEHSQPLLRYHTYSQGEQIHVAAWPPMNYFKSFDEGTALWSQCREGARNLSTTHAIEGNCFVILASSFFTQAGIDRQRLGDGKLYHIGGGGCACIIAPDGRIISEDLGEEEEGLIIADLDMGEIPKVKAMLDVHGHYSRPDLLWLGVDNREKAQIILSLGLGSICYGYDFSIITFTVGQPAWYAYFNLTTDPAKSDLFSYTNNIIGAIFGLFSAGAILGAIFTGWYCDVHGRKKALVVGAYINILGGALQAGSVHIAMFILAPIFVTLVPIYIAEIAPPATRGLLVGQHGAFFLIGYSLASWVSVGAFFNKETAQFQWRFPLALQSLWPLLVLVFVQAIPESPRWLISRGNTADAWNVLCRLHTTVKGEEHGETLAKQEFDHIRSQIAMDHAVYGHVSTLDLFCKPHFAKRMLCSAIVMFTSQACGNLVIYSNAAILFRGLGFNDSLSLVLSAVYITWACVCNFANATFLDKLGRVRSMRE</sequence>
<evidence type="ECO:0000313" key="12">
    <source>
        <dbReference type="EMBL" id="RSM12061.1"/>
    </source>
</evidence>
<accession>A0A428UCP7</accession>
<dbReference type="InterPro" id="IPR020846">
    <property type="entry name" value="MFS_dom"/>
</dbReference>
<dbReference type="PROSITE" id="PS50850">
    <property type="entry name" value="MFS"/>
    <property type="match status" value="1"/>
</dbReference>
<evidence type="ECO:0000256" key="3">
    <source>
        <dbReference type="ARBA" id="ARBA00022692"/>
    </source>
</evidence>
<dbReference type="EMBL" id="NKCK01000015">
    <property type="protein sequence ID" value="RSM12061.1"/>
    <property type="molecule type" value="Genomic_DNA"/>
</dbReference>
<proteinExistence type="inferred from homology"/>
<feature type="transmembrane region" description="Helical" evidence="9">
    <location>
        <begin position="453"/>
        <end position="473"/>
    </location>
</feature>
<dbReference type="AlphaFoldDB" id="A0A428UCP7"/>
<feature type="transmembrane region" description="Helical" evidence="9">
    <location>
        <begin position="576"/>
        <end position="600"/>
    </location>
</feature>
<evidence type="ECO:0000259" key="10">
    <source>
        <dbReference type="PROSITE" id="PS50263"/>
    </source>
</evidence>
<dbReference type="CDD" id="cd07564">
    <property type="entry name" value="nitrilases_CHs"/>
    <property type="match status" value="1"/>
</dbReference>
<comment type="caution">
    <text evidence="12">The sequence shown here is derived from an EMBL/GenBank/DDBJ whole genome shotgun (WGS) entry which is preliminary data.</text>
</comment>
<dbReference type="Gene3D" id="3.60.110.10">
    <property type="entry name" value="Carbon-nitrogen hydrolase"/>
    <property type="match status" value="1"/>
</dbReference>
<comment type="catalytic activity">
    <reaction evidence="7">
        <text>a nitrile + 2 H2O = a carboxylate + NH4(+)</text>
        <dbReference type="Rhea" id="RHEA:21724"/>
        <dbReference type="ChEBI" id="CHEBI:15377"/>
        <dbReference type="ChEBI" id="CHEBI:18379"/>
        <dbReference type="ChEBI" id="CHEBI:28938"/>
        <dbReference type="ChEBI" id="CHEBI:29067"/>
        <dbReference type="EC" id="3.5.5.1"/>
    </reaction>
</comment>
<feature type="domain" description="Major facilitator superfamily (MFS) profile" evidence="11">
    <location>
        <begin position="318"/>
        <end position="644"/>
    </location>
</feature>
<reference evidence="12 13" key="1">
    <citation type="submission" date="2017-06" db="EMBL/GenBank/DDBJ databases">
        <title>Comparative genomic analysis of Ambrosia Fusariam Clade fungi.</title>
        <authorList>
            <person name="Stajich J.E."/>
            <person name="Carrillo J."/>
            <person name="Kijimoto T."/>
            <person name="Eskalen A."/>
            <person name="O'Donnell K."/>
            <person name="Kasson M."/>
        </authorList>
    </citation>
    <scope>NUCLEOTIDE SEQUENCE [LARGE SCALE GENOMIC DNA]</scope>
    <source>
        <strain evidence="12 13">NRRL62579</strain>
    </source>
</reference>
<evidence type="ECO:0000256" key="8">
    <source>
        <dbReference type="ARBA" id="ARBA00039045"/>
    </source>
</evidence>
<dbReference type="GO" id="GO:0022857">
    <property type="term" value="F:transmembrane transporter activity"/>
    <property type="evidence" value="ECO:0007669"/>
    <property type="project" value="InterPro"/>
</dbReference>
<dbReference type="SUPFAM" id="SSF103473">
    <property type="entry name" value="MFS general substrate transporter"/>
    <property type="match status" value="1"/>
</dbReference>
<evidence type="ECO:0000313" key="13">
    <source>
        <dbReference type="Proteomes" id="UP000287144"/>
    </source>
</evidence>
<dbReference type="GO" id="GO:0000257">
    <property type="term" value="F:nitrilase activity"/>
    <property type="evidence" value="ECO:0007669"/>
    <property type="project" value="UniProtKB-EC"/>
</dbReference>
<feature type="transmembrane region" description="Helical" evidence="9">
    <location>
        <begin position="612"/>
        <end position="633"/>
    </location>
</feature>
<keyword evidence="3 9" id="KW-0812">Transmembrane</keyword>
<comment type="similarity">
    <text evidence="2">Belongs to the carbon-nitrogen hydrolase superfamily. Nitrilase family.</text>
</comment>
<keyword evidence="5 9" id="KW-1133">Transmembrane helix</keyword>
<dbReference type="PROSITE" id="PS00921">
    <property type="entry name" value="NITRIL_CHT_2"/>
    <property type="match status" value="1"/>
</dbReference>
<name>A0A428UCP7_9HYPO</name>
<dbReference type="PROSITE" id="PS50263">
    <property type="entry name" value="CN_HYDROLASE"/>
    <property type="match status" value="1"/>
</dbReference>
<keyword evidence="4" id="KW-0378">Hydrolase</keyword>
<dbReference type="Proteomes" id="UP000287144">
    <property type="component" value="Unassembled WGS sequence"/>
</dbReference>
<dbReference type="PANTHER" id="PTHR46044:SF14">
    <property type="entry name" value="ARYLACETONITRILASE"/>
    <property type="match status" value="1"/>
</dbReference>
<feature type="domain" description="CN hydrolase" evidence="10">
    <location>
        <begin position="7"/>
        <end position="284"/>
    </location>
</feature>
<dbReference type="GO" id="GO:0016836">
    <property type="term" value="F:hydro-lyase activity"/>
    <property type="evidence" value="ECO:0007669"/>
    <property type="project" value="UniProtKB-ARBA"/>
</dbReference>
<dbReference type="InterPro" id="IPR005828">
    <property type="entry name" value="MFS_sugar_transport-like"/>
</dbReference>
<dbReference type="InterPro" id="IPR044149">
    <property type="entry name" value="Nitrilases_CHs"/>
</dbReference>